<evidence type="ECO:0000313" key="2">
    <source>
        <dbReference type="Proteomes" id="UP000075903"/>
    </source>
</evidence>
<dbReference type="AlphaFoldDB" id="A0A182UVG5"/>
<reference evidence="1" key="1">
    <citation type="submission" date="2020-05" db="UniProtKB">
        <authorList>
            <consortium name="EnsemblMetazoa"/>
        </authorList>
    </citation>
    <scope>IDENTIFICATION</scope>
    <source>
        <strain evidence="1">MAF</strain>
    </source>
</reference>
<dbReference type="VEuPathDB" id="VectorBase:AMEM004347"/>
<keyword evidence="2" id="KW-1185">Reference proteome</keyword>
<dbReference type="Proteomes" id="UP000075903">
    <property type="component" value="Unassembled WGS sequence"/>
</dbReference>
<name>A0A182UVG5_ANOME</name>
<protein>
    <submittedName>
        <fullName evidence="1">Uncharacterized protein</fullName>
    </submittedName>
</protein>
<organism evidence="1 2">
    <name type="scientific">Anopheles merus</name>
    <name type="common">Mosquito</name>
    <dbReference type="NCBI Taxonomy" id="30066"/>
    <lineage>
        <taxon>Eukaryota</taxon>
        <taxon>Metazoa</taxon>
        <taxon>Ecdysozoa</taxon>
        <taxon>Arthropoda</taxon>
        <taxon>Hexapoda</taxon>
        <taxon>Insecta</taxon>
        <taxon>Pterygota</taxon>
        <taxon>Neoptera</taxon>
        <taxon>Endopterygota</taxon>
        <taxon>Diptera</taxon>
        <taxon>Nematocera</taxon>
        <taxon>Culicoidea</taxon>
        <taxon>Culicidae</taxon>
        <taxon>Anophelinae</taxon>
        <taxon>Anopheles</taxon>
    </lineage>
</organism>
<proteinExistence type="predicted"/>
<accession>A0A182UVG5</accession>
<evidence type="ECO:0000313" key="1">
    <source>
        <dbReference type="EnsemblMetazoa" id="AMEM004347-PA"/>
    </source>
</evidence>
<sequence>MVTKWSVPRGLYGRAIKGTLLADILDRGRPALVEQPLLVIDRAYLYTLIVLRHPGQQYRHVARTFKSQYITTARSSRGAAASFLVPLSYTKKVVPNTFDRSFPTKPSACRDRSVGSQLMM</sequence>
<dbReference type="EnsemblMetazoa" id="AMEM004347-RA">
    <property type="protein sequence ID" value="AMEM004347-PA"/>
    <property type="gene ID" value="AMEM004347"/>
</dbReference>